<keyword evidence="2" id="KW-0472">Membrane</keyword>
<feature type="transmembrane region" description="Helical" evidence="2">
    <location>
        <begin position="74"/>
        <end position="96"/>
    </location>
</feature>
<dbReference type="RefSeq" id="WP_128635890.1">
    <property type="nucleotide sequence ID" value="NZ_RRCN01000002.1"/>
</dbReference>
<organism evidence="3 4">
    <name type="scientific">Paenibacillus oralis</name>
    <dbReference type="NCBI Taxonomy" id="2490856"/>
    <lineage>
        <taxon>Bacteria</taxon>
        <taxon>Bacillati</taxon>
        <taxon>Bacillota</taxon>
        <taxon>Bacilli</taxon>
        <taxon>Bacillales</taxon>
        <taxon>Paenibacillaceae</taxon>
        <taxon>Paenibacillus</taxon>
    </lineage>
</organism>
<feature type="compositionally biased region" description="Polar residues" evidence="1">
    <location>
        <begin position="178"/>
        <end position="193"/>
    </location>
</feature>
<keyword evidence="4" id="KW-1185">Reference proteome</keyword>
<comment type="caution">
    <text evidence="3">The sequence shown here is derived from an EMBL/GenBank/DDBJ whole genome shotgun (WGS) entry which is preliminary data.</text>
</comment>
<feature type="transmembrane region" description="Helical" evidence="2">
    <location>
        <begin position="7"/>
        <end position="28"/>
    </location>
</feature>
<keyword evidence="2" id="KW-1133">Transmembrane helix</keyword>
<evidence type="ECO:0000313" key="4">
    <source>
        <dbReference type="Proteomes" id="UP000267017"/>
    </source>
</evidence>
<accession>A0A3P3T9T6</accession>
<dbReference type="Proteomes" id="UP000267017">
    <property type="component" value="Unassembled WGS sequence"/>
</dbReference>
<sequence>MERRAQLFKSLIMQLFMVMFFVSAPKFVDIVFSLSSSEQTTESSAASESQTYDPNNVDLSAVNLAEPLKKSLKFVQGVAVTFGTLGILFTGIRIVFDGESVTRRSSSEPIRARRQQEVPQPSVADALEGMLVSQDTSPPVTSVPTQVGTGLELGKSQHSLKVEEDINSSPATRVIRENNSNSVIEEPADTSSGEVKRVIRG</sequence>
<protein>
    <submittedName>
        <fullName evidence="3">Uncharacterized protein</fullName>
    </submittedName>
</protein>
<keyword evidence="2" id="KW-0812">Transmembrane</keyword>
<dbReference type="AlphaFoldDB" id="A0A3P3T9T6"/>
<evidence type="ECO:0000256" key="2">
    <source>
        <dbReference type="SAM" id="Phobius"/>
    </source>
</evidence>
<feature type="region of interest" description="Disordered" evidence="1">
    <location>
        <begin position="178"/>
        <end position="201"/>
    </location>
</feature>
<name>A0A3P3T9T6_9BACL</name>
<gene>
    <name evidence="3" type="ORF">EHV15_35035</name>
</gene>
<dbReference type="EMBL" id="RRCN01000002">
    <property type="protein sequence ID" value="RRJ54806.1"/>
    <property type="molecule type" value="Genomic_DNA"/>
</dbReference>
<evidence type="ECO:0000256" key="1">
    <source>
        <dbReference type="SAM" id="MobiDB-lite"/>
    </source>
</evidence>
<evidence type="ECO:0000313" key="3">
    <source>
        <dbReference type="EMBL" id="RRJ54806.1"/>
    </source>
</evidence>
<proteinExistence type="predicted"/>
<reference evidence="3 4" key="1">
    <citation type="submission" date="2018-11" db="EMBL/GenBank/DDBJ databases">
        <title>Genome sequencing of Paenibacillus sp. KCOM 3021 (= ChDC PVNT-B20).</title>
        <authorList>
            <person name="Kook J.-K."/>
            <person name="Park S.-N."/>
            <person name="Lim Y.K."/>
        </authorList>
    </citation>
    <scope>NUCLEOTIDE SEQUENCE [LARGE SCALE GENOMIC DNA]</scope>
    <source>
        <strain evidence="3 4">KCOM 3021</strain>
    </source>
</reference>